<feature type="region of interest" description="Disordered" evidence="1">
    <location>
        <begin position="18"/>
        <end position="95"/>
    </location>
</feature>
<protein>
    <submittedName>
        <fullName evidence="2">Uncharacterized protein</fullName>
    </submittedName>
</protein>
<comment type="caution">
    <text evidence="2">The sequence shown here is derived from an EMBL/GenBank/DDBJ whole genome shotgun (WGS) entry which is preliminary data.</text>
</comment>
<name>A0A4C1XUE7_EUMVA</name>
<accession>A0A4C1XUE7</accession>
<dbReference type="AlphaFoldDB" id="A0A4C1XUE7"/>
<proteinExistence type="predicted"/>
<evidence type="ECO:0000313" key="3">
    <source>
        <dbReference type="Proteomes" id="UP000299102"/>
    </source>
</evidence>
<organism evidence="2 3">
    <name type="scientific">Eumeta variegata</name>
    <name type="common">Bagworm moth</name>
    <name type="synonym">Eumeta japonica</name>
    <dbReference type="NCBI Taxonomy" id="151549"/>
    <lineage>
        <taxon>Eukaryota</taxon>
        <taxon>Metazoa</taxon>
        <taxon>Ecdysozoa</taxon>
        <taxon>Arthropoda</taxon>
        <taxon>Hexapoda</taxon>
        <taxon>Insecta</taxon>
        <taxon>Pterygota</taxon>
        <taxon>Neoptera</taxon>
        <taxon>Endopterygota</taxon>
        <taxon>Lepidoptera</taxon>
        <taxon>Glossata</taxon>
        <taxon>Ditrysia</taxon>
        <taxon>Tineoidea</taxon>
        <taxon>Psychidae</taxon>
        <taxon>Oiketicinae</taxon>
        <taxon>Eumeta</taxon>
    </lineage>
</organism>
<feature type="compositionally biased region" description="Basic residues" evidence="1">
    <location>
        <begin position="69"/>
        <end position="87"/>
    </location>
</feature>
<sequence>MSRSLQNEEILSLLQNICEDESDCGSESEERGSEDDNVPFISSSSSTDESDLEDQIPLATLRTVDRLSSRGRGRSRARGQGRGRGRGRSNCSEDSELQGLITSIDGASWTPQMESTQSGRRARHNIITEQAGPTLYELINFKHQYVHCQASRLKSSRIEGVVKRHYDTGGIARKTEVVTESNLLLPQKQKL</sequence>
<dbReference type="EMBL" id="BGZK01000985">
    <property type="protein sequence ID" value="GBP67511.1"/>
    <property type="molecule type" value="Genomic_DNA"/>
</dbReference>
<evidence type="ECO:0000256" key="1">
    <source>
        <dbReference type="SAM" id="MobiDB-lite"/>
    </source>
</evidence>
<feature type="compositionally biased region" description="Acidic residues" evidence="1">
    <location>
        <begin position="18"/>
        <end position="37"/>
    </location>
</feature>
<keyword evidence="3" id="KW-1185">Reference proteome</keyword>
<dbReference type="Proteomes" id="UP000299102">
    <property type="component" value="Unassembled WGS sequence"/>
</dbReference>
<gene>
    <name evidence="2" type="ORF">EVAR_49878_1</name>
</gene>
<evidence type="ECO:0000313" key="2">
    <source>
        <dbReference type="EMBL" id="GBP67511.1"/>
    </source>
</evidence>
<reference evidence="2 3" key="1">
    <citation type="journal article" date="2019" name="Commun. Biol.">
        <title>The bagworm genome reveals a unique fibroin gene that provides high tensile strength.</title>
        <authorList>
            <person name="Kono N."/>
            <person name="Nakamura H."/>
            <person name="Ohtoshi R."/>
            <person name="Tomita M."/>
            <person name="Numata K."/>
            <person name="Arakawa K."/>
        </authorList>
    </citation>
    <scope>NUCLEOTIDE SEQUENCE [LARGE SCALE GENOMIC DNA]</scope>
</reference>